<name>A0A8J7F5Y3_9CYAN</name>
<dbReference type="RefSeq" id="WP_193923916.1">
    <property type="nucleotide sequence ID" value="NZ_JADEWL010000114.1"/>
</dbReference>
<dbReference type="AlphaFoldDB" id="A0A8J7F5Y3"/>
<evidence type="ECO:0000313" key="2">
    <source>
        <dbReference type="EMBL" id="MBE9215717.1"/>
    </source>
</evidence>
<keyword evidence="1" id="KW-1133">Transmembrane helix</keyword>
<reference evidence="2" key="1">
    <citation type="submission" date="2020-10" db="EMBL/GenBank/DDBJ databases">
        <authorList>
            <person name="Castelo-Branco R."/>
            <person name="Eusebio N."/>
            <person name="Adriana R."/>
            <person name="Vieira A."/>
            <person name="Brugerolle De Fraissinette N."/>
            <person name="Rezende De Castro R."/>
            <person name="Schneider M.P."/>
            <person name="Vasconcelos V."/>
            <person name="Leao P.N."/>
        </authorList>
    </citation>
    <scope>NUCLEOTIDE SEQUENCE</scope>
    <source>
        <strain evidence="2">LEGE 06105</strain>
    </source>
</reference>
<proteinExistence type="predicted"/>
<dbReference type="Proteomes" id="UP000620559">
    <property type="component" value="Unassembled WGS sequence"/>
</dbReference>
<keyword evidence="1" id="KW-0812">Transmembrane</keyword>
<organism evidence="2 3">
    <name type="scientific">Plectonema cf. radiosum LEGE 06105</name>
    <dbReference type="NCBI Taxonomy" id="945769"/>
    <lineage>
        <taxon>Bacteria</taxon>
        <taxon>Bacillati</taxon>
        <taxon>Cyanobacteriota</taxon>
        <taxon>Cyanophyceae</taxon>
        <taxon>Oscillatoriophycideae</taxon>
        <taxon>Oscillatoriales</taxon>
        <taxon>Microcoleaceae</taxon>
        <taxon>Plectonema</taxon>
    </lineage>
</organism>
<accession>A0A8J7F5Y3</accession>
<evidence type="ECO:0000313" key="3">
    <source>
        <dbReference type="Proteomes" id="UP000620559"/>
    </source>
</evidence>
<dbReference type="EMBL" id="JADEWL010000114">
    <property type="protein sequence ID" value="MBE9215717.1"/>
    <property type="molecule type" value="Genomic_DNA"/>
</dbReference>
<sequence>MVTIVVVINILISLTLLYCTWQMCKLRRKLVRLTAFFTNCDRNSYAMLHRRPEAIYLGIENLKNLRQSNQSLQVKLRQIKQLLALIIFGRQILWNRPGFNLTSKYLKKKL</sequence>
<comment type="caution">
    <text evidence="2">The sequence shown here is derived from an EMBL/GenBank/DDBJ whole genome shotgun (WGS) entry which is preliminary data.</text>
</comment>
<evidence type="ECO:0000256" key="1">
    <source>
        <dbReference type="SAM" id="Phobius"/>
    </source>
</evidence>
<gene>
    <name evidence="2" type="ORF">IQ247_24135</name>
</gene>
<feature type="transmembrane region" description="Helical" evidence="1">
    <location>
        <begin position="6"/>
        <end position="24"/>
    </location>
</feature>
<keyword evidence="1" id="KW-0472">Membrane</keyword>
<keyword evidence="3" id="KW-1185">Reference proteome</keyword>
<protein>
    <submittedName>
        <fullName evidence="2">Uncharacterized protein</fullName>
    </submittedName>
</protein>